<comment type="subcellular location">
    <subcellularLocation>
        <location evidence="1">Endomembrane system</location>
    </subcellularLocation>
</comment>
<dbReference type="Proteomes" id="UP000176326">
    <property type="component" value="Unassembled WGS sequence"/>
</dbReference>
<dbReference type="SUPFAM" id="SSF51306">
    <property type="entry name" value="LexA/Signal peptidase"/>
    <property type="match status" value="1"/>
</dbReference>
<dbReference type="GO" id="GO:0012505">
    <property type="term" value="C:endomembrane system"/>
    <property type="evidence" value="ECO:0007669"/>
    <property type="project" value="UniProtKB-SubCell"/>
</dbReference>
<accession>A0A1G2ELX3</accession>
<dbReference type="Pfam" id="PF00717">
    <property type="entry name" value="Peptidase_S24"/>
    <property type="match status" value="1"/>
</dbReference>
<evidence type="ECO:0000256" key="6">
    <source>
        <dbReference type="NCBIfam" id="TIGR02228"/>
    </source>
</evidence>
<organism evidence="8 9">
    <name type="scientific">Candidatus Nealsonbacteria bacterium RIFOXYC1_FULL_40_7</name>
    <dbReference type="NCBI Taxonomy" id="1801678"/>
    <lineage>
        <taxon>Bacteria</taxon>
        <taxon>Candidatus Nealsoniibacteriota</taxon>
    </lineage>
</organism>
<sequence length="169" mass="18626">MKTAIKIIYYACLGILAAIALFLMASALPITGNYKIKIVLSGSMEPTINKGSIVVIKPEERYNLGDIVNFKRGSRGETITHRIIAEEKSGYITKGDANDGPDRQEVGRADILGRVLIYIPYLGYLVSFVQKPAGFVITIIVPAAIIIGDEIKKIYEEILNKKKKKARIS</sequence>
<name>A0A1G2ELX3_9BACT</name>
<keyword evidence="5" id="KW-0472">Membrane</keyword>
<dbReference type="CDD" id="cd06530">
    <property type="entry name" value="S26_SPase_I"/>
    <property type="match status" value="1"/>
</dbReference>
<dbReference type="InterPro" id="IPR019533">
    <property type="entry name" value="Peptidase_S26"/>
</dbReference>
<evidence type="ECO:0000256" key="2">
    <source>
        <dbReference type="ARBA" id="ARBA00022670"/>
    </source>
</evidence>
<reference evidence="8 9" key="1">
    <citation type="journal article" date="2016" name="Nat. Commun.">
        <title>Thousands of microbial genomes shed light on interconnected biogeochemical processes in an aquifer system.</title>
        <authorList>
            <person name="Anantharaman K."/>
            <person name="Brown C.T."/>
            <person name="Hug L.A."/>
            <person name="Sharon I."/>
            <person name="Castelle C.J."/>
            <person name="Probst A.J."/>
            <person name="Thomas B.C."/>
            <person name="Singh A."/>
            <person name="Wilkins M.J."/>
            <person name="Karaoz U."/>
            <person name="Brodie E.L."/>
            <person name="Williams K.H."/>
            <person name="Hubbard S.S."/>
            <person name="Banfield J.F."/>
        </authorList>
    </citation>
    <scope>NUCLEOTIDE SEQUENCE [LARGE SCALE GENOMIC DNA]</scope>
</reference>
<protein>
    <recommendedName>
        <fullName evidence="6">Signal peptidase I</fullName>
        <ecNumber evidence="6">3.4.21.89</ecNumber>
    </recommendedName>
</protein>
<evidence type="ECO:0000256" key="5">
    <source>
        <dbReference type="ARBA" id="ARBA00023136"/>
    </source>
</evidence>
<gene>
    <name evidence="8" type="ORF">A2427_00615</name>
</gene>
<dbReference type="GO" id="GO:0009003">
    <property type="term" value="F:signal peptidase activity"/>
    <property type="evidence" value="ECO:0007669"/>
    <property type="project" value="UniProtKB-EC"/>
</dbReference>
<proteinExistence type="predicted"/>
<evidence type="ECO:0000256" key="1">
    <source>
        <dbReference type="ARBA" id="ARBA00004308"/>
    </source>
</evidence>
<dbReference type="NCBIfam" id="TIGR02228">
    <property type="entry name" value="sigpep_I_arch"/>
    <property type="match status" value="1"/>
</dbReference>
<feature type="domain" description="Peptidase S24/S26A/S26B/S26C" evidence="7">
    <location>
        <begin position="39"/>
        <end position="94"/>
    </location>
</feature>
<dbReference type="InterPro" id="IPR036286">
    <property type="entry name" value="LexA/Signal_pep-like_sf"/>
</dbReference>
<dbReference type="GO" id="GO:0004252">
    <property type="term" value="F:serine-type endopeptidase activity"/>
    <property type="evidence" value="ECO:0007669"/>
    <property type="project" value="UniProtKB-UniRule"/>
</dbReference>
<dbReference type="AlphaFoldDB" id="A0A1G2ELX3"/>
<evidence type="ECO:0000313" key="9">
    <source>
        <dbReference type="Proteomes" id="UP000176326"/>
    </source>
</evidence>
<dbReference type="PANTHER" id="PTHR10806">
    <property type="entry name" value="SIGNAL PEPTIDASE COMPLEX CATALYTIC SUBUNIT SEC11"/>
    <property type="match status" value="1"/>
</dbReference>
<dbReference type="EC" id="3.4.21.89" evidence="6"/>
<dbReference type="PRINTS" id="PR00728">
    <property type="entry name" value="SIGNALPTASE"/>
</dbReference>
<comment type="caution">
    <text evidence="8">The sequence shown here is derived from an EMBL/GenBank/DDBJ whole genome shotgun (WGS) entry which is preliminary data.</text>
</comment>
<dbReference type="Gene3D" id="2.10.109.10">
    <property type="entry name" value="Umud Fragment, subunit A"/>
    <property type="match status" value="1"/>
</dbReference>
<dbReference type="GO" id="GO:0016020">
    <property type="term" value="C:membrane"/>
    <property type="evidence" value="ECO:0007669"/>
    <property type="project" value="UniProtKB-UniRule"/>
</dbReference>
<dbReference type="InterPro" id="IPR001733">
    <property type="entry name" value="Peptidase_S26B"/>
</dbReference>
<evidence type="ECO:0000259" key="7">
    <source>
        <dbReference type="Pfam" id="PF00717"/>
    </source>
</evidence>
<keyword evidence="3" id="KW-0812">Transmembrane</keyword>
<keyword evidence="4" id="KW-1133">Transmembrane helix</keyword>
<keyword evidence="2" id="KW-0378">Hydrolase</keyword>
<dbReference type="PANTHER" id="PTHR10806:SF6">
    <property type="entry name" value="SIGNAL PEPTIDASE COMPLEX CATALYTIC SUBUNIT SEC11"/>
    <property type="match status" value="1"/>
</dbReference>
<keyword evidence="2" id="KW-0645">Protease</keyword>
<dbReference type="GO" id="GO:0006465">
    <property type="term" value="P:signal peptide processing"/>
    <property type="evidence" value="ECO:0007669"/>
    <property type="project" value="UniProtKB-UniRule"/>
</dbReference>
<evidence type="ECO:0000256" key="4">
    <source>
        <dbReference type="ARBA" id="ARBA00022989"/>
    </source>
</evidence>
<dbReference type="EMBL" id="MHMN01000056">
    <property type="protein sequence ID" value="OGZ26786.1"/>
    <property type="molecule type" value="Genomic_DNA"/>
</dbReference>
<evidence type="ECO:0000313" key="8">
    <source>
        <dbReference type="EMBL" id="OGZ26786.1"/>
    </source>
</evidence>
<evidence type="ECO:0000256" key="3">
    <source>
        <dbReference type="ARBA" id="ARBA00022692"/>
    </source>
</evidence>
<dbReference type="InterPro" id="IPR015927">
    <property type="entry name" value="Peptidase_S24_S26A/B/C"/>
</dbReference>